<evidence type="ECO:0000256" key="2">
    <source>
        <dbReference type="ARBA" id="ARBA00023015"/>
    </source>
</evidence>
<name>A0A402CRC6_9BACT</name>
<dbReference type="GO" id="GO:0016987">
    <property type="term" value="F:sigma factor activity"/>
    <property type="evidence" value="ECO:0007669"/>
    <property type="project" value="UniProtKB-KW"/>
</dbReference>
<dbReference type="AlphaFoldDB" id="A0A402CRC6"/>
<evidence type="ECO:0000313" key="6">
    <source>
        <dbReference type="Proteomes" id="UP000287394"/>
    </source>
</evidence>
<proteinExistence type="inferred from homology"/>
<dbReference type="InterPro" id="IPR007627">
    <property type="entry name" value="RNA_pol_sigma70_r2"/>
</dbReference>
<reference evidence="5 6" key="1">
    <citation type="journal article" date="2019" name="Int. J. Syst. Evol. Microbiol.">
        <title>Capsulimonas corticalis gen. nov., sp. nov., an aerobic capsulated bacterium, of a novel bacterial order, Capsulimonadales ord. nov., of the class Armatimonadia of the phylum Armatimonadetes.</title>
        <authorList>
            <person name="Li J."/>
            <person name="Kudo C."/>
            <person name="Tonouchi A."/>
        </authorList>
    </citation>
    <scope>NUCLEOTIDE SEQUENCE [LARGE SCALE GENOMIC DNA]</scope>
    <source>
        <strain evidence="5 6">AX-7</strain>
    </source>
</reference>
<comment type="similarity">
    <text evidence="1">Belongs to the sigma-70 factor family. ECF subfamily.</text>
</comment>
<dbReference type="PANTHER" id="PTHR43133">
    <property type="entry name" value="RNA POLYMERASE ECF-TYPE SIGMA FACTO"/>
    <property type="match status" value="1"/>
</dbReference>
<dbReference type="Gene3D" id="1.10.1740.10">
    <property type="match status" value="1"/>
</dbReference>
<gene>
    <name evidence="5" type="ORF">CCAX7_001000</name>
</gene>
<evidence type="ECO:0000256" key="4">
    <source>
        <dbReference type="ARBA" id="ARBA00023163"/>
    </source>
</evidence>
<dbReference type="CDD" id="cd06171">
    <property type="entry name" value="Sigma70_r4"/>
    <property type="match status" value="1"/>
</dbReference>
<sequence length="247" mass="27212">MFLALIMALPPGETGAAGESDRALVEAAKRGSGDAFAALHSRYYARIYRLAYLKTNNASDAEDVASETFLRALSSLPRFHFKAGMPQDASLYPWLHRIATNLIVDSCRQRPPSGTVSLDAPLVEGMRDLLADRTPARGEANLSPQEVVERHEVQQLVRAAIATLPADQSEVLIYRFLGDLSLKEIAPLMERSESAVKSLLHRAVVALRGEISRRLDSVERLETGREEARRRVSGVMQHVGRSTGETH</sequence>
<dbReference type="GO" id="GO:0003677">
    <property type="term" value="F:DNA binding"/>
    <property type="evidence" value="ECO:0007669"/>
    <property type="project" value="InterPro"/>
</dbReference>
<dbReference type="KEGG" id="ccot:CCAX7_001000"/>
<dbReference type="PANTHER" id="PTHR43133:SF57">
    <property type="entry name" value="RNA POLYMERASE SIGMA-70 FACTOR"/>
    <property type="match status" value="1"/>
</dbReference>
<dbReference type="InterPro" id="IPR014284">
    <property type="entry name" value="RNA_pol_sigma-70_dom"/>
</dbReference>
<dbReference type="EMBL" id="AP025739">
    <property type="protein sequence ID" value="BDI28049.1"/>
    <property type="molecule type" value="Genomic_DNA"/>
</dbReference>
<dbReference type="OrthoDB" id="157311at2"/>
<dbReference type="Proteomes" id="UP000287394">
    <property type="component" value="Chromosome"/>
</dbReference>
<dbReference type="RefSeq" id="WP_119320006.1">
    <property type="nucleotide sequence ID" value="NZ_AP025739.1"/>
</dbReference>
<protein>
    <submittedName>
        <fullName evidence="5">RNA polymerase sigma factor</fullName>
    </submittedName>
</protein>
<dbReference type="InterPro" id="IPR013249">
    <property type="entry name" value="RNA_pol_sigma70_r4_t2"/>
</dbReference>
<keyword evidence="3" id="KW-0731">Sigma factor</keyword>
<dbReference type="Gene3D" id="1.10.10.10">
    <property type="entry name" value="Winged helix-like DNA-binding domain superfamily/Winged helix DNA-binding domain"/>
    <property type="match status" value="1"/>
</dbReference>
<dbReference type="SUPFAM" id="SSF88659">
    <property type="entry name" value="Sigma3 and sigma4 domains of RNA polymerase sigma factors"/>
    <property type="match status" value="1"/>
</dbReference>
<keyword evidence="6" id="KW-1185">Reference proteome</keyword>
<dbReference type="Pfam" id="PF04542">
    <property type="entry name" value="Sigma70_r2"/>
    <property type="match status" value="1"/>
</dbReference>
<dbReference type="NCBIfam" id="TIGR02937">
    <property type="entry name" value="sigma70-ECF"/>
    <property type="match status" value="1"/>
</dbReference>
<keyword evidence="4" id="KW-0804">Transcription</keyword>
<accession>A0A402CRC6</accession>
<dbReference type="InterPro" id="IPR013325">
    <property type="entry name" value="RNA_pol_sigma_r2"/>
</dbReference>
<evidence type="ECO:0000256" key="3">
    <source>
        <dbReference type="ARBA" id="ARBA00023082"/>
    </source>
</evidence>
<keyword evidence="2" id="KW-0805">Transcription regulation</keyword>
<dbReference type="InterPro" id="IPR036388">
    <property type="entry name" value="WH-like_DNA-bd_sf"/>
</dbReference>
<evidence type="ECO:0000313" key="5">
    <source>
        <dbReference type="EMBL" id="BDI28049.1"/>
    </source>
</evidence>
<dbReference type="Pfam" id="PF08281">
    <property type="entry name" value="Sigma70_r4_2"/>
    <property type="match status" value="1"/>
</dbReference>
<dbReference type="InterPro" id="IPR013324">
    <property type="entry name" value="RNA_pol_sigma_r3/r4-like"/>
</dbReference>
<dbReference type="SUPFAM" id="SSF88946">
    <property type="entry name" value="Sigma2 domain of RNA polymerase sigma factors"/>
    <property type="match status" value="1"/>
</dbReference>
<evidence type="ECO:0000256" key="1">
    <source>
        <dbReference type="ARBA" id="ARBA00010641"/>
    </source>
</evidence>
<organism evidence="5 6">
    <name type="scientific">Capsulimonas corticalis</name>
    <dbReference type="NCBI Taxonomy" id="2219043"/>
    <lineage>
        <taxon>Bacteria</taxon>
        <taxon>Bacillati</taxon>
        <taxon>Armatimonadota</taxon>
        <taxon>Armatimonadia</taxon>
        <taxon>Capsulimonadales</taxon>
        <taxon>Capsulimonadaceae</taxon>
        <taxon>Capsulimonas</taxon>
    </lineage>
</organism>
<dbReference type="GO" id="GO:0006352">
    <property type="term" value="P:DNA-templated transcription initiation"/>
    <property type="evidence" value="ECO:0007669"/>
    <property type="project" value="InterPro"/>
</dbReference>
<dbReference type="InterPro" id="IPR039425">
    <property type="entry name" value="RNA_pol_sigma-70-like"/>
</dbReference>